<organism evidence="2 3">
    <name type="scientific">Gryllotalpicola protaetiae</name>
    <dbReference type="NCBI Taxonomy" id="2419771"/>
    <lineage>
        <taxon>Bacteria</taxon>
        <taxon>Bacillati</taxon>
        <taxon>Actinomycetota</taxon>
        <taxon>Actinomycetes</taxon>
        <taxon>Micrococcales</taxon>
        <taxon>Microbacteriaceae</taxon>
        <taxon>Gryllotalpicola</taxon>
    </lineage>
</organism>
<dbReference type="Pfam" id="PF01636">
    <property type="entry name" value="APH"/>
    <property type="match status" value="1"/>
</dbReference>
<evidence type="ECO:0000313" key="2">
    <source>
        <dbReference type="EMBL" id="AYG04397.1"/>
    </source>
</evidence>
<accession>A0A387BTX9</accession>
<reference evidence="2 3" key="1">
    <citation type="submission" date="2018-09" db="EMBL/GenBank/DDBJ databases">
        <title>Genome sequencing of strain 2DFW10M-5.</title>
        <authorList>
            <person name="Heo J."/>
            <person name="Kim S.-J."/>
            <person name="Kwon S.-W."/>
        </authorList>
    </citation>
    <scope>NUCLEOTIDE SEQUENCE [LARGE SCALE GENOMIC DNA]</scope>
    <source>
        <strain evidence="2 3">2DFW10M-5</strain>
    </source>
</reference>
<dbReference type="Gene3D" id="3.90.1200.10">
    <property type="match status" value="1"/>
</dbReference>
<dbReference type="InterPro" id="IPR002575">
    <property type="entry name" value="Aminoglycoside_PTrfase"/>
</dbReference>
<gene>
    <name evidence="2" type="ORF">D7I44_13245</name>
</gene>
<feature type="domain" description="Aminoglycoside phosphotransferase" evidence="1">
    <location>
        <begin position="39"/>
        <end position="260"/>
    </location>
</feature>
<dbReference type="RefSeq" id="WP_120789927.1">
    <property type="nucleotide sequence ID" value="NZ_CP032624.1"/>
</dbReference>
<dbReference type="KEGG" id="gry:D7I44_13245"/>
<keyword evidence="3" id="KW-1185">Reference proteome</keyword>
<dbReference type="Gene3D" id="3.30.200.20">
    <property type="entry name" value="Phosphorylase Kinase, domain 1"/>
    <property type="match status" value="1"/>
</dbReference>
<sequence>MLISDPFAIDTVARLEARGFFAGTAVSAVEPLHRRSLCYRVRLADGRSLFVKRRSRSTAETLAASFAYERRLTEVLAGRRIRIPAEFLTLAADDDEILVTEDLVGYAPLAERRAEAGGTSELWAHEVGRRLAMLHRATSGEASAALIDSDDAEVSRLRLPERLLTALTVVSPGPATSCTDGWVEMLALVRHAGLLRGLETAVAHWTPSCVIHGDVTDDNLQCTESADAREPVVFVDWESAGYGDPHWDFGCLVGEFLGSWLLGLDFRDGTTLDEWIAGSAIAFTDVLAEIRAGIAGYESVLPQTPEDRRQWARFAAFSLLSKVAGIAADAPILPPHALAYLQAAEQLALRPDAALELLS</sequence>
<dbReference type="AlphaFoldDB" id="A0A387BTX9"/>
<dbReference type="SUPFAM" id="SSF56112">
    <property type="entry name" value="Protein kinase-like (PK-like)"/>
    <property type="match status" value="1"/>
</dbReference>
<proteinExistence type="predicted"/>
<evidence type="ECO:0000313" key="3">
    <source>
        <dbReference type="Proteomes" id="UP000275069"/>
    </source>
</evidence>
<name>A0A387BTX9_9MICO</name>
<dbReference type="OrthoDB" id="9797603at2"/>
<dbReference type="EMBL" id="CP032624">
    <property type="protein sequence ID" value="AYG04397.1"/>
    <property type="molecule type" value="Genomic_DNA"/>
</dbReference>
<dbReference type="Proteomes" id="UP000275069">
    <property type="component" value="Chromosome"/>
</dbReference>
<dbReference type="InterPro" id="IPR011009">
    <property type="entry name" value="Kinase-like_dom_sf"/>
</dbReference>
<protein>
    <recommendedName>
        <fullName evidence="1">Aminoglycoside phosphotransferase domain-containing protein</fullName>
    </recommendedName>
</protein>
<evidence type="ECO:0000259" key="1">
    <source>
        <dbReference type="Pfam" id="PF01636"/>
    </source>
</evidence>